<dbReference type="InterPro" id="IPR036259">
    <property type="entry name" value="MFS_trans_sf"/>
</dbReference>
<feature type="transmembrane region" description="Helical" evidence="1">
    <location>
        <begin position="169"/>
        <end position="188"/>
    </location>
</feature>
<feature type="transmembrane region" description="Helical" evidence="1">
    <location>
        <begin position="329"/>
        <end position="353"/>
    </location>
</feature>
<feature type="transmembrane region" description="Helical" evidence="1">
    <location>
        <begin position="269"/>
        <end position="290"/>
    </location>
</feature>
<dbReference type="EMBL" id="CP047045">
    <property type="protein sequence ID" value="QGZ93568.1"/>
    <property type="molecule type" value="Genomic_DNA"/>
</dbReference>
<feature type="transmembrane region" description="Helical" evidence="1">
    <location>
        <begin position="209"/>
        <end position="230"/>
    </location>
</feature>
<proteinExistence type="predicted"/>
<organism evidence="2 3">
    <name type="scientific">Terricaulis silvestris</name>
    <dbReference type="NCBI Taxonomy" id="2686094"/>
    <lineage>
        <taxon>Bacteria</taxon>
        <taxon>Pseudomonadati</taxon>
        <taxon>Pseudomonadota</taxon>
        <taxon>Alphaproteobacteria</taxon>
        <taxon>Caulobacterales</taxon>
        <taxon>Caulobacteraceae</taxon>
        <taxon>Terricaulis</taxon>
    </lineage>
</organism>
<feature type="transmembrane region" description="Helical" evidence="1">
    <location>
        <begin position="59"/>
        <end position="76"/>
    </location>
</feature>
<name>A0A6I6MK41_9CAUL</name>
<evidence type="ECO:0000313" key="3">
    <source>
        <dbReference type="Proteomes" id="UP000431269"/>
    </source>
</evidence>
<keyword evidence="1" id="KW-0812">Transmembrane</keyword>
<keyword evidence="3" id="KW-1185">Reference proteome</keyword>
<feature type="transmembrane region" description="Helical" evidence="1">
    <location>
        <begin position="141"/>
        <end position="163"/>
    </location>
</feature>
<gene>
    <name evidence="2" type="ORF">DSM104635_00380</name>
</gene>
<feature type="transmembrane region" description="Helical" evidence="1">
    <location>
        <begin position="359"/>
        <end position="378"/>
    </location>
</feature>
<evidence type="ECO:0000256" key="1">
    <source>
        <dbReference type="SAM" id="Phobius"/>
    </source>
</evidence>
<sequence>MSDETRPDWIGPRPNAAQIFAIMFVGVTGIMIAGLQPLLLGGLAQEGRLTAAELGQTATAELLTMGLTAALAGVLLRPARLKIIAIAALIALAVIDTLTPLARGEMVTLARAAAGVPSGVLIWVTISMIARSPTPERWSGAYLTVQTLAQFLLATFLTAFIVPRYGADGGFIALALFCLVNVAATLLLPAEFAPLARQESGGRLPNARGWAALAVSFLYIAFTIGVWVYAEPLSRQAGHGSAIAGQAVSLSLACQVVGGFAATALAGRINWLAALLVCALVNLALFAGFAALPGPAVFLALAGAFGFVWLFASPFLVPMTIEADPTRRAAVLMGGVQLVGGSFGPLFASFFVTDADARGALAFGAASLVLAMGIVLALHQTRARGAAVEAAS</sequence>
<keyword evidence="1" id="KW-0472">Membrane</keyword>
<feature type="transmembrane region" description="Helical" evidence="1">
    <location>
        <begin position="296"/>
        <end position="317"/>
    </location>
</feature>
<dbReference type="SUPFAM" id="SSF103473">
    <property type="entry name" value="MFS general substrate transporter"/>
    <property type="match status" value="1"/>
</dbReference>
<dbReference type="Proteomes" id="UP000431269">
    <property type="component" value="Chromosome"/>
</dbReference>
<accession>A0A6I6MK41</accession>
<feature type="transmembrane region" description="Helical" evidence="1">
    <location>
        <begin position="20"/>
        <end position="39"/>
    </location>
</feature>
<feature type="transmembrane region" description="Helical" evidence="1">
    <location>
        <begin position="242"/>
        <end position="262"/>
    </location>
</feature>
<evidence type="ECO:0000313" key="2">
    <source>
        <dbReference type="EMBL" id="QGZ93568.1"/>
    </source>
</evidence>
<dbReference type="RefSeq" id="WP_158764568.1">
    <property type="nucleotide sequence ID" value="NZ_CP047045.1"/>
</dbReference>
<feature type="transmembrane region" description="Helical" evidence="1">
    <location>
        <begin position="108"/>
        <end position="129"/>
    </location>
</feature>
<evidence type="ECO:0008006" key="4">
    <source>
        <dbReference type="Google" id="ProtNLM"/>
    </source>
</evidence>
<dbReference type="KEGG" id="tsv:DSM104635_00380"/>
<dbReference type="Gene3D" id="1.20.1250.20">
    <property type="entry name" value="MFS general substrate transporter like domains"/>
    <property type="match status" value="1"/>
</dbReference>
<keyword evidence="1" id="KW-1133">Transmembrane helix</keyword>
<feature type="transmembrane region" description="Helical" evidence="1">
    <location>
        <begin position="83"/>
        <end position="102"/>
    </location>
</feature>
<protein>
    <recommendedName>
        <fullName evidence="4">MFS transporter</fullName>
    </recommendedName>
</protein>
<reference evidence="3" key="1">
    <citation type="submission" date="2019-12" db="EMBL/GenBank/DDBJ databases">
        <title>Complete genome of Terracaulis silvestris 0127_4.</title>
        <authorList>
            <person name="Vieira S."/>
            <person name="Riedel T."/>
            <person name="Sproer C."/>
            <person name="Pascual J."/>
            <person name="Boedeker C."/>
            <person name="Overmann J."/>
        </authorList>
    </citation>
    <scope>NUCLEOTIDE SEQUENCE [LARGE SCALE GENOMIC DNA]</scope>
    <source>
        <strain evidence="3">0127_4</strain>
    </source>
</reference>
<dbReference type="AlphaFoldDB" id="A0A6I6MK41"/>